<comment type="subcellular location">
    <subcellularLocation>
        <location evidence="1">Membrane</location>
        <topology evidence="1">Multi-pass membrane protein</topology>
    </subcellularLocation>
</comment>
<feature type="transmembrane region" description="Helical" evidence="5">
    <location>
        <begin position="97"/>
        <end position="117"/>
    </location>
</feature>
<feature type="domain" description="O-antigen ligase-related" evidence="6">
    <location>
        <begin position="130"/>
        <end position="257"/>
    </location>
</feature>
<gene>
    <name evidence="7" type="ORF">COT62_01505</name>
</gene>
<evidence type="ECO:0000256" key="2">
    <source>
        <dbReference type="ARBA" id="ARBA00022692"/>
    </source>
</evidence>
<keyword evidence="3 5" id="KW-1133">Transmembrane helix</keyword>
<feature type="transmembrane region" description="Helical" evidence="5">
    <location>
        <begin position="208"/>
        <end position="225"/>
    </location>
</feature>
<feature type="transmembrane region" description="Helical" evidence="5">
    <location>
        <begin position="129"/>
        <end position="159"/>
    </location>
</feature>
<proteinExistence type="predicted"/>
<evidence type="ECO:0000256" key="4">
    <source>
        <dbReference type="ARBA" id="ARBA00023136"/>
    </source>
</evidence>
<dbReference type="GO" id="GO:0016020">
    <property type="term" value="C:membrane"/>
    <property type="evidence" value="ECO:0007669"/>
    <property type="project" value="UniProtKB-SubCell"/>
</dbReference>
<dbReference type="AlphaFoldDB" id="A0A2H0WT60"/>
<dbReference type="InterPro" id="IPR051533">
    <property type="entry name" value="WaaL-like"/>
</dbReference>
<reference evidence="8" key="1">
    <citation type="submission" date="2017-09" db="EMBL/GenBank/DDBJ databases">
        <title>Depth-based differentiation of microbial function through sediment-hosted aquifers and enrichment of novel symbionts in the deep terrestrial subsurface.</title>
        <authorList>
            <person name="Probst A.J."/>
            <person name="Ladd B."/>
            <person name="Jarett J.K."/>
            <person name="Geller-Mcgrath D.E."/>
            <person name="Sieber C.M.K."/>
            <person name="Emerson J.B."/>
            <person name="Anantharaman K."/>
            <person name="Thomas B.C."/>
            <person name="Malmstrom R."/>
            <person name="Stieglmeier M."/>
            <person name="Klingl A."/>
            <person name="Woyke T."/>
            <person name="Ryan C.M."/>
            <person name="Banfield J.F."/>
        </authorList>
    </citation>
    <scope>NUCLEOTIDE SEQUENCE [LARGE SCALE GENOMIC DNA]</scope>
</reference>
<keyword evidence="2 5" id="KW-0812">Transmembrane</keyword>
<name>A0A2H0WT60_9BACT</name>
<dbReference type="PANTHER" id="PTHR37422:SF13">
    <property type="entry name" value="LIPOPOLYSACCHARIDE BIOSYNTHESIS PROTEIN PA4999-RELATED"/>
    <property type="match status" value="1"/>
</dbReference>
<feature type="non-terminal residue" evidence="7">
    <location>
        <position position="1"/>
    </location>
</feature>
<evidence type="ECO:0000256" key="5">
    <source>
        <dbReference type="SAM" id="Phobius"/>
    </source>
</evidence>
<evidence type="ECO:0000256" key="3">
    <source>
        <dbReference type="ARBA" id="ARBA00022989"/>
    </source>
</evidence>
<feature type="transmembrane region" description="Helical" evidence="5">
    <location>
        <begin position="38"/>
        <end position="56"/>
    </location>
</feature>
<keyword evidence="4 5" id="KW-0472">Membrane</keyword>
<organism evidence="7 8">
    <name type="scientific">Candidatus Roizmanbacteria bacterium CG09_land_8_20_14_0_10_41_9</name>
    <dbReference type="NCBI Taxonomy" id="1974850"/>
    <lineage>
        <taxon>Bacteria</taxon>
        <taxon>Candidatus Roizmaniibacteriota</taxon>
    </lineage>
</organism>
<dbReference type="Proteomes" id="UP000231198">
    <property type="component" value="Unassembled WGS sequence"/>
</dbReference>
<feature type="transmembrane region" description="Helical" evidence="5">
    <location>
        <begin position="275"/>
        <end position="293"/>
    </location>
</feature>
<evidence type="ECO:0000313" key="7">
    <source>
        <dbReference type="EMBL" id="PIS15843.1"/>
    </source>
</evidence>
<dbReference type="PANTHER" id="PTHR37422">
    <property type="entry name" value="TEICHURONIC ACID BIOSYNTHESIS PROTEIN TUAE"/>
    <property type="match status" value="1"/>
</dbReference>
<protein>
    <recommendedName>
        <fullName evidence="6">O-antigen ligase-related domain-containing protein</fullName>
    </recommendedName>
</protein>
<evidence type="ECO:0000259" key="6">
    <source>
        <dbReference type="Pfam" id="PF04932"/>
    </source>
</evidence>
<dbReference type="InterPro" id="IPR007016">
    <property type="entry name" value="O-antigen_ligase-rel_domated"/>
</dbReference>
<sequence length="312" mass="35091">LFSLSPPISFYWLLKTIELVSVAIIFSKRKLDHKKILIGFLIGAVFIFGLSLMQYVNKHALQGIFYFFGERALVLSTPGVAKASLVGSEFLRPYATFSHPNSMAGFYLLLYFFILAHKPFSRFLLVKHALLLLSTLLIFFSFSKIAILALLLLNSVYFLKKDALRGCRPCVIARILTLFVISLIFVQANTDPLTLEKRLELLRNATDIVILFPIIGTGIGAYLIAQKDFISKFPLFFNQPVHNIFFLYAAQLGIMGGGTAAILMLKNGGWRIKKYAYVLCAVVITGFFDHYWLTLQQNMILLAVVGGMLKLL</sequence>
<comment type="caution">
    <text evidence="7">The sequence shown here is derived from an EMBL/GenBank/DDBJ whole genome shotgun (WGS) entry which is preliminary data.</text>
</comment>
<evidence type="ECO:0000313" key="8">
    <source>
        <dbReference type="Proteomes" id="UP000231198"/>
    </source>
</evidence>
<evidence type="ECO:0000256" key="1">
    <source>
        <dbReference type="ARBA" id="ARBA00004141"/>
    </source>
</evidence>
<dbReference type="Pfam" id="PF04932">
    <property type="entry name" value="Wzy_C"/>
    <property type="match status" value="1"/>
</dbReference>
<feature type="transmembrane region" description="Helical" evidence="5">
    <location>
        <begin position="6"/>
        <end position="26"/>
    </location>
</feature>
<accession>A0A2H0WT60</accession>
<feature type="transmembrane region" description="Helical" evidence="5">
    <location>
        <begin position="245"/>
        <end position="263"/>
    </location>
</feature>
<feature type="transmembrane region" description="Helical" evidence="5">
    <location>
        <begin position="171"/>
        <end position="188"/>
    </location>
</feature>
<dbReference type="EMBL" id="PEZG01000033">
    <property type="protein sequence ID" value="PIS15843.1"/>
    <property type="molecule type" value="Genomic_DNA"/>
</dbReference>